<keyword evidence="4" id="KW-1185">Reference proteome</keyword>
<dbReference type="Pfam" id="PF20431">
    <property type="entry name" value="E_motif"/>
    <property type="match status" value="1"/>
</dbReference>
<feature type="repeat" description="PPR" evidence="2">
    <location>
        <begin position="191"/>
        <end position="221"/>
    </location>
</feature>
<evidence type="ECO:0000313" key="4">
    <source>
        <dbReference type="Proteomes" id="UP001152523"/>
    </source>
</evidence>
<dbReference type="InterPro" id="IPR011990">
    <property type="entry name" value="TPR-like_helical_dom_sf"/>
</dbReference>
<keyword evidence="1" id="KW-0677">Repeat</keyword>
<feature type="repeat" description="PPR" evidence="2">
    <location>
        <begin position="222"/>
        <end position="252"/>
    </location>
</feature>
<sequence length="702" mass="78856">MEMRLLGNFHCRFPAKLTSAFLWQTLNIFSLSFKRFIFSSRSSSLNTYFRTPVHLHLLQSPSFLCSCEDLRTLKQIQASLIVSYGHSIDAAAVSMLGSLYAKFEEIQHALFLLCSLQGPCTHHWNQVIKTCVDLGMVESAFFVYNGMREKGILHDNYTFPILNRAVAMSCGKDWYGKSIHGLSFKMGFDLDIYFCNTLIESCTKTRGLVDAFQVFEEMPQRDLVSWTSIISGFLSEGDCFEAFNLFREMKKEILPNSVTIIVVLKACPSLVECTQVHCYVIKYGFLIDVSITNSIMKSYSNFFSVNEAEALFCELEKVDVISWNIMISLYSLRGEIEKVTCSFSEMRDDVGPSVETLTTLVSGLSNGGCLSTGSQIHCLSLKSRLLDDILKCSLLSFYGKCSNMEGSTKLFDEIPHKNCVVWSAMMTSFTDNGHFIEAIKLFLKMLVLGNKPVSENFENLVIAYTNMGALQLGKGVHGYLIRNSLYISKTLKTSILNMYIKCGKISSARICFDEMASSRDVVMWTSMIEGYGTHGLGSEAVRLFRAMVEDGPEQPNSVTFLSLLSACSHSGLLTEGVEILHSMKTRFKVEPDLNHYTCIVDLLGRLGKVKEALTMVMKLAVLPDSRVWSVLLSASLRGCNCQKVADYACQRIMELDSENAGYYTLYSNVQASAERWDGVECIRRTMNERFLVKKPGWSCIEA</sequence>
<dbReference type="Proteomes" id="UP001152523">
    <property type="component" value="Unassembled WGS sequence"/>
</dbReference>
<dbReference type="FunFam" id="1.25.40.10:FF:000090">
    <property type="entry name" value="Pentatricopeptide repeat-containing protein, chloroplastic"/>
    <property type="match status" value="1"/>
</dbReference>
<dbReference type="InterPro" id="IPR046960">
    <property type="entry name" value="PPR_At4g14850-like_plant"/>
</dbReference>
<dbReference type="InterPro" id="IPR046848">
    <property type="entry name" value="E_motif"/>
</dbReference>
<dbReference type="Pfam" id="PF13041">
    <property type="entry name" value="PPR_2"/>
    <property type="match status" value="2"/>
</dbReference>
<organism evidence="3 4">
    <name type="scientific">Cuscuta epithymum</name>
    <dbReference type="NCBI Taxonomy" id="186058"/>
    <lineage>
        <taxon>Eukaryota</taxon>
        <taxon>Viridiplantae</taxon>
        <taxon>Streptophyta</taxon>
        <taxon>Embryophyta</taxon>
        <taxon>Tracheophyta</taxon>
        <taxon>Spermatophyta</taxon>
        <taxon>Magnoliopsida</taxon>
        <taxon>eudicotyledons</taxon>
        <taxon>Gunneridae</taxon>
        <taxon>Pentapetalae</taxon>
        <taxon>asterids</taxon>
        <taxon>lamiids</taxon>
        <taxon>Solanales</taxon>
        <taxon>Convolvulaceae</taxon>
        <taxon>Cuscuteae</taxon>
        <taxon>Cuscuta</taxon>
        <taxon>Cuscuta subgen. Cuscuta</taxon>
    </lineage>
</organism>
<dbReference type="EMBL" id="CAMAPF010000025">
    <property type="protein sequence ID" value="CAH9073987.1"/>
    <property type="molecule type" value="Genomic_DNA"/>
</dbReference>
<dbReference type="InterPro" id="IPR002885">
    <property type="entry name" value="PPR_rpt"/>
</dbReference>
<name>A0AAV0CED0_9ASTE</name>
<dbReference type="Gene3D" id="1.25.40.10">
    <property type="entry name" value="Tetratricopeptide repeat domain"/>
    <property type="match status" value="5"/>
</dbReference>
<feature type="repeat" description="PPR" evidence="2">
    <location>
        <begin position="418"/>
        <end position="452"/>
    </location>
</feature>
<evidence type="ECO:0000313" key="3">
    <source>
        <dbReference type="EMBL" id="CAH9073987.1"/>
    </source>
</evidence>
<evidence type="ECO:0000256" key="1">
    <source>
        <dbReference type="ARBA" id="ARBA00022737"/>
    </source>
</evidence>
<evidence type="ECO:0000256" key="2">
    <source>
        <dbReference type="PROSITE-ProRule" id="PRU00708"/>
    </source>
</evidence>
<dbReference type="FunFam" id="1.25.40.10:FF:000344">
    <property type="entry name" value="Pentatricopeptide repeat-containing protein"/>
    <property type="match status" value="1"/>
</dbReference>
<dbReference type="PROSITE" id="PS51375">
    <property type="entry name" value="PPR"/>
    <property type="match status" value="4"/>
</dbReference>
<dbReference type="AlphaFoldDB" id="A0AAV0CED0"/>
<proteinExistence type="predicted"/>
<protein>
    <recommendedName>
        <fullName evidence="5">Pentatricopeptide repeat-containing protein</fullName>
    </recommendedName>
</protein>
<dbReference type="Pfam" id="PF01535">
    <property type="entry name" value="PPR"/>
    <property type="match status" value="5"/>
</dbReference>
<evidence type="ECO:0008006" key="5">
    <source>
        <dbReference type="Google" id="ProtNLM"/>
    </source>
</evidence>
<dbReference type="GO" id="GO:0009451">
    <property type="term" value="P:RNA modification"/>
    <property type="evidence" value="ECO:0007669"/>
    <property type="project" value="InterPro"/>
</dbReference>
<comment type="caution">
    <text evidence="3">The sequence shown here is derived from an EMBL/GenBank/DDBJ whole genome shotgun (WGS) entry which is preliminary data.</text>
</comment>
<gene>
    <name evidence="3" type="ORF">CEPIT_LOCUS4837</name>
</gene>
<dbReference type="GO" id="GO:0003723">
    <property type="term" value="F:RNA binding"/>
    <property type="evidence" value="ECO:0007669"/>
    <property type="project" value="InterPro"/>
</dbReference>
<accession>A0AAV0CED0</accession>
<dbReference type="PANTHER" id="PTHR47926">
    <property type="entry name" value="PENTATRICOPEPTIDE REPEAT-CONTAINING PROTEIN"/>
    <property type="match status" value="1"/>
</dbReference>
<feature type="repeat" description="PPR" evidence="2">
    <location>
        <begin position="520"/>
        <end position="554"/>
    </location>
</feature>
<dbReference type="Pfam" id="PF13812">
    <property type="entry name" value="PPR_3"/>
    <property type="match status" value="1"/>
</dbReference>
<dbReference type="NCBIfam" id="TIGR00756">
    <property type="entry name" value="PPR"/>
    <property type="match status" value="4"/>
</dbReference>
<reference evidence="3" key="1">
    <citation type="submission" date="2022-07" db="EMBL/GenBank/DDBJ databases">
        <authorList>
            <person name="Macas J."/>
            <person name="Novak P."/>
            <person name="Neumann P."/>
        </authorList>
    </citation>
    <scope>NUCLEOTIDE SEQUENCE</scope>
</reference>